<dbReference type="Gene3D" id="1.10.260.40">
    <property type="entry name" value="lambda repressor-like DNA-binding domains"/>
    <property type="match status" value="1"/>
</dbReference>
<dbReference type="EMBL" id="JBHRWW010000011">
    <property type="protein sequence ID" value="MFC3689616.1"/>
    <property type="molecule type" value="Genomic_DNA"/>
</dbReference>
<accession>A0ABV7WKT0</accession>
<dbReference type="RefSeq" id="WP_340291737.1">
    <property type="nucleotide sequence ID" value="NZ_JBBEOI010000048.1"/>
</dbReference>
<dbReference type="Pfam" id="PF00356">
    <property type="entry name" value="LacI"/>
    <property type="match status" value="1"/>
</dbReference>
<keyword evidence="1" id="KW-0805">Transcription regulation</keyword>
<dbReference type="SUPFAM" id="SSF47413">
    <property type="entry name" value="lambda repressor-like DNA-binding domains"/>
    <property type="match status" value="1"/>
</dbReference>
<dbReference type="Proteomes" id="UP001595685">
    <property type="component" value="Unassembled WGS sequence"/>
</dbReference>
<dbReference type="GO" id="GO:0003677">
    <property type="term" value="F:DNA binding"/>
    <property type="evidence" value="ECO:0007669"/>
    <property type="project" value="UniProtKB-KW"/>
</dbReference>
<evidence type="ECO:0000259" key="5">
    <source>
        <dbReference type="PROSITE" id="PS50932"/>
    </source>
</evidence>
<dbReference type="InterPro" id="IPR028082">
    <property type="entry name" value="Peripla_BP_I"/>
</dbReference>
<dbReference type="PANTHER" id="PTHR30146">
    <property type="entry name" value="LACI-RELATED TRANSCRIPTIONAL REPRESSOR"/>
    <property type="match status" value="1"/>
</dbReference>
<feature type="region of interest" description="Disordered" evidence="4">
    <location>
        <begin position="1"/>
        <end position="30"/>
    </location>
</feature>
<dbReference type="InterPro" id="IPR010982">
    <property type="entry name" value="Lambda_DNA-bd_dom_sf"/>
</dbReference>
<evidence type="ECO:0000256" key="1">
    <source>
        <dbReference type="ARBA" id="ARBA00023015"/>
    </source>
</evidence>
<keyword evidence="7" id="KW-1185">Reference proteome</keyword>
<evidence type="ECO:0000256" key="4">
    <source>
        <dbReference type="SAM" id="MobiDB-lite"/>
    </source>
</evidence>
<feature type="domain" description="HTH lacI-type" evidence="5">
    <location>
        <begin position="30"/>
        <end position="84"/>
    </location>
</feature>
<dbReference type="CDD" id="cd06267">
    <property type="entry name" value="PBP1_LacI_sugar_binding-like"/>
    <property type="match status" value="1"/>
</dbReference>
<gene>
    <name evidence="6" type="ORF">ACFOLH_14795</name>
</gene>
<evidence type="ECO:0000256" key="2">
    <source>
        <dbReference type="ARBA" id="ARBA00023125"/>
    </source>
</evidence>
<evidence type="ECO:0000256" key="3">
    <source>
        <dbReference type="ARBA" id="ARBA00023163"/>
    </source>
</evidence>
<evidence type="ECO:0000313" key="6">
    <source>
        <dbReference type="EMBL" id="MFC3689616.1"/>
    </source>
</evidence>
<organism evidence="6 7">
    <name type="scientific">Aquipuribacter hungaricus</name>
    <dbReference type="NCBI Taxonomy" id="545624"/>
    <lineage>
        <taxon>Bacteria</taxon>
        <taxon>Bacillati</taxon>
        <taxon>Actinomycetota</taxon>
        <taxon>Actinomycetes</taxon>
        <taxon>Micrococcales</taxon>
        <taxon>Intrasporangiaceae</taxon>
        <taxon>Aquipuribacter</taxon>
    </lineage>
</organism>
<dbReference type="PROSITE" id="PS00356">
    <property type="entry name" value="HTH_LACI_1"/>
    <property type="match status" value="1"/>
</dbReference>
<name>A0ABV7WKT0_9MICO</name>
<dbReference type="InterPro" id="IPR000843">
    <property type="entry name" value="HTH_LacI"/>
</dbReference>
<dbReference type="Gene3D" id="3.40.50.2300">
    <property type="match status" value="2"/>
</dbReference>
<dbReference type="SUPFAM" id="SSF53822">
    <property type="entry name" value="Periplasmic binding protein-like I"/>
    <property type="match status" value="1"/>
</dbReference>
<reference evidence="7" key="1">
    <citation type="journal article" date="2019" name="Int. J. Syst. Evol. Microbiol.">
        <title>The Global Catalogue of Microorganisms (GCM) 10K type strain sequencing project: providing services to taxonomists for standard genome sequencing and annotation.</title>
        <authorList>
            <consortium name="The Broad Institute Genomics Platform"/>
            <consortium name="The Broad Institute Genome Sequencing Center for Infectious Disease"/>
            <person name="Wu L."/>
            <person name="Ma J."/>
        </authorList>
    </citation>
    <scope>NUCLEOTIDE SEQUENCE [LARGE SCALE GENOMIC DNA]</scope>
    <source>
        <strain evidence="7">NCAIM B.02333</strain>
    </source>
</reference>
<dbReference type="PROSITE" id="PS50932">
    <property type="entry name" value="HTH_LACI_2"/>
    <property type="match status" value="1"/>
</dbReference>
<dbReference type="InterPro" id="IPR046335">
    <property type="entry name" value="LacI/GalR-like_sensor"/>
</dbReference>
<keyword evidence="2 6" id="KW-0238">DNA-binding</keyword>
<dbReference type="PANTHER" id="PTHR30146:SF109">
    <property type="entry name" value="HTH-TYPE TRANSCRIPTIONAL REGULATOR GALS"/>
    <property type="match status" value="1"/>
</dbReference>
<keyword evidence="3" id="KW-0804">Transcription</keyword>
<sequence length="375" mass="38985">MSTETGTAGNGTEGGPAAVEPASRRARGRATMKDVARLAGVGIKTVSRVVNRESGVSPAMAVRVEAAVRELGYRPDAGASALRRADGRTSAIGVVVDDVANPFFAALLRAVEEVAVRHGTVVLAGSADDDGSREREVAQAFTDRRVDGLIVAPSGSAVDELGSEVDRGLPVVVVDRAVEALRVDQVLSTNELGAADAVSHLAAHGHRRIAFLGDRTSIPTARERLAGYRQALAAAGLPVDERLVAADLHGEASAEGAALALFTGLPDGTWPTALFCAQNRVTIGVVRALRRLRLEDRVAVVGFDDFPLADLLQPGVTVVAQDPTRVGTTAATLLFARIDGRAEAPRTVWVPTTLLRRGSGEIRPDGAALSAAARG</sequence>
<dbReference type="SMART" id="SM00354">
    <property type="entry name" value="HTH_LACI"/>
    <property type="match status" value="1"/>
</dbReference>
<dbReference type="PRINTS" id="PR00036">
    <property type="entry name" value="HTHLACI"/>
</dbReference>
<dbReference type="CDD" id="cd01392">
    <property type="entry name" value="HTH_LacI"/>
    <property type="match status" value="1"/>
</dbReference>
<protein>
    <submittedName>
        <fullName evidence="6">LacI family DNA-binding transcriptional regulator</fullName>
    </submittedName>
</protein>
<proteinExistence type="predicted"/>
<evidence type="ECO:0000313" key="7">
    <source>
        <dbReference type="Proteomes" id="UP001595685"/>
    </source>
</evidence>
<comment type="caution">
    <text evidence="6">The sequence shown here is derived from an EMBL/GenBank/DDBJ whole genome shotgun (WGS) entry which is preliminary data.</text>
</comment>
<dbReference type="Pfam" id="PF13377">
    <property type="entry name" value="Peripla_BP_3"/>
    <property type="match status" value="1"/>
</dbReference>